<dbReference type="PROSITE" id="PS50195">
    <property type="entry name" value="PX"/>
    <property type="match status" value="1"/>
</dbReference>
<protein>
    <recommendedName>
        <fullName evidence="2">PX domain-containing protein</fullName>
    </recommendedName>
</protein>
<dbReference type="GO" id="GO:0035091">
    <property type="term" value="F:phosphatidylinositol binding"/>
    <property type="evidence" value="ECO:0007669"/>
    <property type="project" value="InterPro"/>
</dbReference>
<dbReference type="CDD" id="cd06093">
    <property type="entry name" value="PX_domain"/>
    <property type="match status" value="1"/>
</dbReference>
<evidence type="ECO:0000256" key="1">
    <source>
        <dbReference type="SAM" id="Coils"/>
    </source>
</evidence>
<organism evidence="3 4">
    <name type="scientific">Paramecium sonneborni</name>
    <dbReference type="NCBI Taxonomy" id="65129"/>
    <lineage>
        <taxon>Eukaryota</taxon>
        <taxon>Sar</taxon>
        <taxon>Alveolata</taxon>
        <taxon>Ciliophora</taxon>
        <taxon>Intramacronucleata</taxon>
        <taxon>Oligohymenophorea</taxon>
        <taxon>Peniculida</taxon>
        <taxon>Parameciidae</taxon>
        <taxon>Paramecium</taxon>
    </lineage>
</organism>
<dbReference type="SMART" id="SM00312">
    <property type="entry name" value="PX"/>
    <property type="match status" value="1"/>
</dbReference>
<name>A0A8S1KBF2_9CILI</name>
<dbReference type="EMBL" id="CAJJDN010000007">
    <property type="protein sequence ID" value="CAD8053120.1"/>
    <property type="molecule type" value="Genomic_DNA"/>
</dbReference>
<dbReference type="AlphaFoldDB" id="A0A8S1KBF2"/>
<keyword evidence="1" id="KW-0175">Coiled coil</keyword>
<feature type="domain" description="PX" evidence="2">
    <location>
        <begin position="159"/>
        <end position="268"/>
    </location>
</feature>
<dbReference type="GO" id="GO:0005768">
    <property type="term" value="C:endosome"/>
    <property type="evidence" value="ECO:0007669"/>
    <property type="project" value="TreeGrafter"/>
</dbReference>
<dbReference type="PANTHER" id="PTHR10555:SF170">
    <property type="entry name" value="FI18122P1"/>
    <property type="match status" value="1"/>
</dbReference>
<comment type="caution">
    <text evidence="3">The sequence shown here is derived from an EMBL/GenBank/DDBJ whole genome shotgun (WGS) entry which is preliminary data.</text>
</comment>
<reference evidence="3" key="1">
    <citation type="submission" date="2021-01" db="EMBL/GenBank/DDBJ databases">
        <authorList>
            <consortium name="Genoscope - CEA"/>
            <person name="William W."/>
        </authorList>
    </citation>
    <scope>NUCLEOTIDE SEQUENCE</scope>
</reference>
<proteinExistence type="predicted"/>
<dbReference type="Proteomes" id="UP000692954">
    <property type="component" value="Unassembled WGS sequence"/>
</dbReference>
<evidence type="ECO:0000259" key="2">
    <source>
        <dbReference type="PROSITE" id="PS50195"/>
    </source>
</evidence>
<feature type="coiled-coil region" evidence="1">
    <location>
        <begin position="415"/>
        <end position="442"/>
    </location>
</feature>
<dbReference type="InterPro" id="IPR001683">
    <property type="entry name" value="PX_dom"/>
</dbReference>
<gene>
    <name evidence="3" type="ORF">PSON_ATCC_30995.1.T0070177</name>
</gene>
<keyword evidence="4" id="KW-1185">Reference proteome</keyword>
<sequence>MQYQNESEQLNRKQQLLRKEIYDKGYDCQAFQDYMEQIKVNGGQDVNIWTYHELQEAINLFQTTNQSQMQIIDLDIVSYRQSEIDDNNQLEIQIQEKQQQHQIKEEQLQQNLNQQLQISQNESHEEIVVKPLIDNDRFYQKLYQCQLQDKKMLLMAKELNVYITKFEKIQGGLLSASYYNYIVNTECIGWNVQRRYNDFIWLKEILSKIYPGRYIPPLPKKTVLKNDQELNLLKRMKFLEKFLQYLFQYELIRYDKWFQAFLSIKEEKDFKHIQKLSTQISRVTKLEQIISLDGYIQLQLNDNLTTYNNESTFLLSSIEINYKKLRKDSKQLILDFDQLSNTIYNMGKTCTELYQFSNKFNQSISQGKFSKLDILYISMNNMLVQWGNNLTAQIKIVQEELCFFFKFHHHSINSLKEFIKQKENAHQEYEKFKSRLELKKNKLFTQQDFNRWEIPSIQIKALLDSNLTQNREVCQAVMLPQETTLQEELKNIFAFYNYQQFSEISNHLENTVSDFSEKFIKFCNLQKKIIDEQKLVWEKSKINFNNLHKQQQILLKKT</sequence>
<dbReference type="PANTHER" id="PTHR10555">
    <property type="entry name" value="SORTING NEXIN"/>
    <property type="match status" value="1"/>
</dbReference>
<evidence type="ECO:0000313" key="3">
    <source>
        <dbReference type="EMBL" id="CAD8053120.1"/>
    </source>
</evidence>
<dbReference type="Pfam" id="PF00787">
    <property type="entry name" value="PX"/>
    <property type="match status" value="1"/>
</dbReference>
<accession>A0A8S1KBF2</accession>
<feature type="coiled-coil region" evidence="1">
    <location>
        <begin position="80"/>
        <end position="114"/>
    </location>
</feature>
<evidence type="ECO:0000313" key="4">
    <source>
        <dbReference type="Proteomes" id="UP000692954"/>
    </source>
</evidence>
<dbReference type="OrthoDB" id="300396at2759"/>